<accession>A0A0H3AEM4</accession>
<evidence type="ECO:0000313" key="1">
    <source>
        <dbReference type="EMBL" id="ABQ19246.1"/>
    </source>
</evidence>
<dbReference type="AlphaFoldDB" id="A0A0H3AEM4"/>
<dbReference type="KEGG" id="vco:VC0395_0256"/>
<dbReference type="Proteomes" id="UP000000249">
    <property type="component" value="Chromosome 2"/>
</dbReference>
<organism evidence="1 2">
    <name type="scientific">Vibrio cholerae serotype O1 (strain ATCC 39541 / Classical Ogawa 395 / O395)</name>
    <dbReference type="NCBI Taxonomy" id="345073"/>
    <lineage>
        <taxon>Bacteria</taxon>
        <taxon>Pseudomonadati</taxon>
        <taxon>Pseudomonadota</taxon>
        <taxon>Gammaproteobacteria</taxon>
        <taxon>Vibrionales</taxon>
        <taxon>Vibrionaceae</taxon>
        <taxon>Vibrio</taxon>
    </lineage>
</organism>
<dbReference type="RefSeq" id="WP_001895144.1">
    <property type="nucleotide sequence ID" value="NC_009456.1"/>
</dbReference>
<dbReference type="EMBL" id="CP000626">
    <property type="protein sequence ID" value="ABQ19246.1"/>
    <property type="molecule type" value="Genomic_DNA"/>
</dbReference>
<protein>
    <submittedName>
        <fullName evidence="1">Uncharacterized protein</fullName>
    </submittedName>
</protein>
<sequence>MGEKATNASNVSFMEYFLVLELSINRDELTRTECRVRLTSKSSVVDFL</sequence>
<proteinExistence type="predicted"/>
<reference evidence="1 2" key="1">
    <citation type="submission" date="2007-03" db="EMBL/GenBank/DDBJ databases">
        <authorList>
            <person name="Heidelberg J."/>
        </authorList>
    </citation>
    <scope>NUCLEOTIDE SEQUENCE [LARGE SCALE GENOMIC DNA]</scope>
    <source>
        <strain evidence="2">ATCC 39541 / Classical Ogawa 395 / O395</strain>
    </source>
</reference>
<gene>
    <name evidence="1" type="ordered locus">VC0395_0256</name>
</gene>
<evidence type="ECO:0000313" key="2">
    <source>
        <dbReference type="Proteomes" id="UP000000249"/>
    </source>
</evidence>
<name>A0A0H3AEM4_VIBC3</name>